<dbReference type="Pfam" id="PF07670">
    <property type="entry name" value="Gate"/>
    <property type="match status" value="1"/>
</dbReference>
<keyword evidence="1" id="KW-1133">Transmembrane helix</keyword>
<dbReference type="InterPro" id="IPR052549">
    <property type="entry name" value="SpmB"/>
</dbReference>
<comment type="caution">
    <text evidence="3">The sequence shown here is derived from an EMBL/GenBank/DDBJ whole genome shotgun (WGS) entry which is preliminary data.</text>
</comment>
<dbReference type="PANTHER" id="PTHR35793">
    <property type="entry name" value="INNER MEMBRANE PROTEIN YJIG"/>
    <property type="match status" value="1"/>
</dbReference>
<keyword evidence="4" id="KW-1185">Reference proteome</keyword>
<evidence type="ECO:0000256" key="1">
    <source>
        <dbReference type="SAM" id="Phobius"/>
    </source>
</evidence>
<dbReference type="InterPro" id="IPR011642">
    <property type="entry name" value="Gate_dom"/>
</dbReference>
<dbReference type="RefSeq" id="WP_123928171.1">
    <property type="nucleotide sequence ID" value="NZ_RKRE01000001.1"/>
</dbReference>
<dbReference type="PANTHER" id="PTHR35793:SF2">
    <property type="entry name" value="INNER MEMBRANE PROTEIN YJIG"/>
    <property type="match status" value="1"/>
</dbReference>
<feature type="transmembrane region" description="Helical" evidence="1">
    <location>
        <begin position="42"/>
        <end position="63"/>
    </location>
</feature>
<reference evidence="3 4" key="1">
    <citation type="submission" date="2018-11" db="EMBL/GenBank/DDBJ databases">
        <title>Genomic Encyclopedia of Type Strains, Phase IV (KMG-IV): sequencing the most valuable type-strain genomes for metagenomic binning, comparative biology and taxonomic classification.</title>
        <authorList>
            <person name="Goeker M."/>
        </authorList>
    </citation>
    <scope>NUCLEOTIDE SEQUENCE [LARGE SCALE GENOMIC DNA]</scope>
    <source>
        <strain evidence="3 4">DSM 102936</strain>
    </source>
</reference>
<feature type="transmembrane region" description="Helical" evidence="1">
    <location>
        <begin position="158"/>
        <end position="176"/>
    </location>
</feature>
<accession>A0A3N5AXE5</accession>
<evidence type="ECO:0000259" key="2">
    <source>
        <dbReference type="Pfam" id="PF07670"/>
    </source>
</evidence>
<sequence>MIGFVSVAAEWVIPGLLLLVLVAAFCRRVPVYEAFVSGAQEGFAIAVKTIPYLVAMLVAISVFRASGAMAGMAHLLAPVLTPLGIPPEVLPHAIMRPLSGGAALGIATDIIRTHGPDSFLGRLVSTMQGSSDTTFYVLSLYFGAVGVKKYRYAPVTGLLADFTTFLASVLFVRLFFR</sequence>
<protein>
    <submittedName>
        <fullName evidence="3">Spore maturation protein B</fullName>
    </submittedName>
</protein>
<feature type="domain" description="Nucleoside transporter/FeoB GTPase Gate" evidence="2">
    <location>
        <begin position="47"/>
        <end position="147"/>
    </location>
</feature>
<organism evidence="3 4">
    <name type="scientific">Thermodesulfitimonas autotrophica</name>
    <dbReference type="NCBI Taxonomy" id="1894989"/>
    <lineage>
        <taxon>Bacteria</taxon>
        <taxon>Bacillati</taxon>
        <taxon>Bacillota</taxon>
        <taxon>Clostridia</taxon>
        <taxon>Thermoanaerobacterales</taxon>
        <taxon>Thermoanaerobacteraceae</taxon>
        <taxon>Thermodesulfitimonas</taxon>
    </lineage>
</organism>
<keyword evidence="1" id="KW-0472">Membrane</keyword>
<gene>
    <name evidence="3" type="ORF">EDD75_0752</name>
</gene>
<evidence type="ECO:0000313" key="4">
    <source>
        <dbReference type="Proteomes" id="UP000282654"/>
    </source>
</evidence>
<dbReference type="Proteomes" id="UP000282654">
    <property type="component" value="Unassembled WGS sequence"/>
</dbReference>
<proteinExistence type="predicted"/>
<keyword evidence="1" id="KW-0812">Transmembrane</keyword>
<dbReference type="AlphaFoldDB" id="A0A3N5AXE5"/>
<name>A0A3N5AXE5_9THEO</name>
<evidence type="ECO:0000313" key="3">
    <source>
        <dbReference type="EMBL" id="RPF49926.1"/>
    </source>
</evidence>
<dbReference type="GO" id="GO:0005886">
    <property type="term" value="C:plasma membrane"/>
    <property type="evidence" value="ECO:0007669"/>
    <property type="project" value="TreeGrafter"/>
</dbReference>
<dbReference type="OrthoDB" id="9805623at2"/>
<dbReference type="EMBL" id="RKRE01000001">
    <property type="protein sequence ID" value="RPF49926.1"/>
    <property type="molecule type" value="Genomic_DNA"/>
</dbReference>